<feature type="compositionally biased region" description="Polar residues" evidence="1">
    <location>
        <begin position="68"/>
        <end position="77"/>
    </location>
</feature>
<feature type="compositionally biased region" description="Low complexity" evidence="1">
    <location>
        <begin position="224"/>
        <end position="235"/>
    </location>
</feature>
<feature type="compositionally biased region" description="Low complexity" evidence="1">
    <location>
        <begin position="26"/>
        <end position="37"/>
    </location>
</feature>
<feature type="region of interest" description="Disordered" evidence="1">
    <location>
        <begin position="260"/>
        <end position="284"/>
    </location>
</feature>
<organism evidence="2">
    <name type="scientific">Lotharella oceanica</name>
    <dbReference type="NCBI Taxonomy" id="641309"/>
    <lineage>
        <taxon>Eukaryota</taxon>
        <taxon>Sar</taxon>
        <taxon>Rhizaria</taxon>
        <taxon>Cercozoa</taxon>
        <taxon>Chlorarachniophyceae</taxon>
        <taxon>Lotharella</taxon>
    </lineage>
</organism>
<dbReference type="AlphaFoldDB" id="A0A7S2TQ43"/>
<sequence length="298" mass="32888">MEVPAPAPSEISVPQVPIPSRSDYSPQRPQQRPQPQQLYQDHHQFHGSVPAPTGFDRELKSGRHATPTLPSNSTLNMPNPAFQQQQVQAQIRSQIGSQAAPPGYKVKVFYYENTKYIGPTTLNRPHYKSKQTWEWDVYPHGVSKQNGKIRLQIKQKGGNPTYPTFPNTLEGVLAAAMFRDKQALKLWKEGKLVRMPKINFDHPKEMLQKPKKKQPTTSFLNPNTATATSTTAVSTKSTSPLTATHVIPPNPASFLHLNGIPAVPPPDTTPASSSTDLPFDFGAPPLDLSSMPTIDFSG</sequence>
<feature type="region of interest" description="Disordered" evidence="1">
    <location>
        <begin position="1"/>
        <end position="79"/>
    </location>
</feature>
<reference evidence="2" key="1">
    <citation type="submission" date="2021-01" db="EMBL/GenBank/DDBJ databases">
        <authorList>
            <person name="Corre E."/>
            <person name="Pelletier E."/>
            <person name="Niang G."/>
            <person name="Scheremetjew M."/>
            <person name="Finn R."/>
            <person name="Kale V."/>
            <person name="Holt S."/>
            <person name="Cochrane G."/>
            <person name="Meng A."/>
            <person name="Brown T."/>
            <person name="Cohen L."/>
        </authorList>
    </citation>
    <scope>NUCLEOTIDE SEQUENCE</scope>
    <source>
        <strain evidence="2">CCMP622</strain>
    </source>
</reference>
<dbReference type="EMBL" id="HBHP01016491">
    <property type="protein sequence ID" value="CAD9764559.1"/>
    <property type="molecule type" value="Transcribed_RNA"/>
</dbReference>
<feature type="region of interest" description="Disordered" evidence="1">
    <location>
        <begin position="207"/>
        <end position="235"/>
    </location>
</feature>
<name>A0A7S2TQ43_9EUKA</name>
<evidence type="ECO:0000313" key="2">
    <source>
        <dbReference type="EMBL" id="CAD9764559.1"/>
    </source>
</evidence>
<feature type="compositionally biased region" description="Low complexity" evidence="1">
    <location>
        <begin position="269"/>
        <end position="278"/>
    </location>
</feature>
<proteinExistence type="predicted"/>
<accession>A0A7S2TQ43</accession>
<protein>
    <submittedName>
        <fullName evidence="2">Uncharacterized protein</fullName>
    </submittedName>
</protein>
<evidence type="ECO:0000256" key="1">
    <source>
        <dbReference type="SAM" id="MobiDB-lite"/>
    </source>
</evidence>
<gene>
    <name evidence="2" type="ORF">LSP00402_LOCUS10219</name>
</gene>